<accession>A0A6C0EZ76</accession>
<dbReference type="AlphaFoldDB" id="A0A6C0EZ76"/>
<proteinExistence type="predicted"/>
<reference evidence="1" key="1">
    <citation type="journal article" date="2020" name="Nature">
        <title>Giant virus diversity and host interactions through global metagenomics.</title>
        <authorList>
            <person name="Schulz F."/>
            <person name="Roux S."/>
            <person name="Paez-Espino D."/>
            <person name="Jungbluth S."/>
            <person name="Walsh D.A."/>
            <person name="Denef V.J."/>
            <person name="McMahon K.D."/>
            <person name="Konstantinidis K.T."/>
            <person name="Eloe-Fadrosh E.A."/>
            <person name="Kyrpides N.C."/>
            <person name="Woyke T."/>
        </authorList>
    </citation>
    <scope>NUCLEOTIDE SEQUENCE</scope>
    <source>
        <strain evidence="1">GVMAG-M-3300009163-63</strain>
    </source>
</reference>
<evidence type="ECO:0000313" key="1">
    <source>
        <dbReference type="EMBL" id="QHT34506.1"/>
    </source>
</evidence>
<dbReference type="EMBL" id="MN739001">
    <property type="protein sequence ID" value="QHT34506.1"/>
    <property type="molecule type" value="Genomic_DNA"/>
</dbReference>
<protein>
    <submittedName>
        <fullName evidence="1">Uncharacterized protein</fullName>
    </submittedName>
</protein>
<sequence>MENNNNVDTDIDNYDDDELLQILELEDPTAEAIRDKVGVMMRQYPSIAFFFAQVGERLEETYATNNEALRAIDAQQQEEEANVWLKNQYLKQDGSKPFNTYTSRDNKVQIFEDDENNHDQMKRERLGAVDVVNVPVSQGTLNPILKNVTSRIVMLDSAYRQNIIPYDSPVAASTDYTLDLSDTLNNTLSIKLSSVQIPYTWYNIAGYLGNSCFGYIIDPPVTTEFGFNHIFSIPNNQYPSAQSVLNALNNDSTYTGLNPNLVFSLTGASGSGTGNHFTIKNTGSTKIRLIFYNGNNPNMNCNSNGCRYPSKLDNNLGWVLGFKNVVDLIISYDILPNLSITAVSPYSNVGPTYFLIVVDDFNQNHLNQGLVNIDDTDTTLNAPSYINGDINFSCFTSTSGYNSPFPVYIPNAPTRLTQAQLYSANQILENRKNTTNYRSAGPTTTDVLAVIPLKIGGLSFGDKYVEFGSSLLQNERIYFGPVNISRMRVTLRDDKGNVVNLNGADWSFSLISTHLYEF</sequence>
<organism evidence="1">
    <name type="scientific">viral metagenome</name>
    <dbReference type="NCBI Taxonomy" id="1070528"/>
    <lineage>
        <taxon>unclassified sequences</taxon>
        <taxon>metagenomes</taxon>
        <taxon>organismal metagenomes</taxon>
    </lineage>
</organism>
<name>A0A6C0EZ76_9ZZZZ</name>